<gene>
    <name evidence="2" type="ORF">E2C01_090783</name>
</gene>
<protein>
    <submittedName>
        <fullName evidence="2">Uncharacterized protein</fullName>
    </submittedName>
</protein>
<evidence type="ECO:0000313" key="2">
    <source>
        <dbReference type="EMBL" id="MPC95565.1"/>
    </source>
</evidence>
<evidence type="ECO:0000313" key="3">
    <source>
        <dbReference type="Proteomes" id="UP000324222"/>
    </source>
</evidence>
<sequence length="162" mass="17713">MSAQCPPSLRDRNGYPPQVRGLSPCVTDCSTPPLSVLLVLCGHDRPILLVRGLYPRVPSLPGKTGVAITITSPRQIPDPLPPCSGDRLSALEGRRKGRRRGEEEGERSAAWRIIDITPSHQLRRCSVAASEVKHDHSPTLPANDDVTPVTTPRYPITLMTDR</sequence>
<name>A0A5B7JLS8_PORTR</name>
<reference evidence="2 3" key="1">
    <citation type="submission" date="2019-05" db="EMBL/GenBank/DDBJ databases">
        <title>Another draft genome of Portunus trituberculatus and its Hox gene families provides insights of decapod evolution.</title>
        <authorList>
            <person name="Jeong J.-H."/>
            <person name="Song I."/>
            <person name="Kim S."/>
            <person name="Choi T."/>
            <person name="Kim D."/>
            <person name="Ryu S."/>
            <person name="Kim W."/>
        </authorList>
    </citation>
    <scope>NUCLEOTIDE SEQUENCE [LARGE SCALE GENOMIC DNA]</scope>
    <source>
        <tissue evidence="2">Muscle</tissue>
    </source>
</reference>
<feature type="region of interest" description="Disordered" evidence="1">
    <location>
        <begin position="75"/>
        <end position="107"/>
    </location>
</feature>
<accession>A0A5B7JLS8</accession>
<dbReference type="Proteomes" id="UP000324222">
    <property type="component" value="Unassembled WGS sequence"/>
</dbReference>
<proteinExistence type="predicted"/>
<dbReference type="AlphaFoldDB" id="A0A5B7JLS8"/>
<dbReference type="EMBL" id="VSRR010102738">
    <property type="protein sequence ID" value="MPC95565.1"/>
    <property type="molecule type" value="Genomic_DNA"/>
</dbReference>
<evidence type="ECO:0000256" key="1">
    <source>
        <dbReference type="SAM" id="MobiDB-lite"/>
    </source>
</evidence>
<comment type="caution">
    <text evidence="2">The sequence shown here is derived from an EMBL/GenBank/DDBJ whole genome shotgun (WGS) entry which is preliminary data.</text>
</comment>
<organism evidence="2 3">
    <name type="scientific">Portunus trituberculatus</name>
    <name type="common">Swimming crab</name>
    <name type="synonym">Neptunus trituberculatus</name>
    <dbReference type="NCBI Taxonomy" id="210409"/>
    <lineage>
        <taxon>Eukaryota</taxon>
        <taxon>Metazoa</taxon>
        <taxon>Ecdysozoa</taxon>
        <taxon>Arthropoda</taxon>
        <taxon>Crustacea</taxon>
        <taxon>Multicrustacea</taxon>
        <taxon>Malacostraca</taxon>
        <taxon>Eumalacostraca</taxon>
        <taxon>Eucarida</taxon>
        <taxon>Decapoda</taxon>
        <taxon>Pleocyemata</taxon>
        <taxon>Brachyura</taxon>
        <taxon>Eubrachyura</taxon>
        <taxon>Portunoidea</taxon>
        <taxon>Portunidae</taxon>
        <taxon>Portuninae</taxon>
        <taxon>Portunus</taxon>
    </lineage>
</organism>
<keyword evidence="3" id="KW-1185">Reference proteome</keyword>
<feature type="region of interest" description="Disordered" evidence="1">
    <location>
        <begin position="134"/>
        <end position="154"/>
    </location>
</feature>